<sequence>PTREGRQAVSRPTRRDTNPKSLTNWQKCQAKPDKKRPMV</sequence>
<comment type="caution">
    <text evidence="2">The sequence shown here is derived from an EMBL/GenBank/DDBJ whole genome shotgun (WGS) entry which is preliminary data.</text>
</comment>
<dbReference type="EMBL" id="BARS01014472">
    <property type="protein sequence ID" value="GAF93750.1"/>
    <property type="molecule type" value="Genomic_DNA"/>
</dbReference>
<gene>
    <name evidence="2" type="ORF">S01H1_24369</name>
</gene>
<accession>X0UZA0</accession>
<feature type="compositionally biased region" description="Basic and acidic residues" evidence="1">
    <location>
        <begin position="30"/>
        <end position="39"/>
    </location>
</feature>
<proteinExistence type="predicted"/>
<evidence type="ECO:0000256" key="1">
    <source>
        <dbReference type="SAM" id="MobiDB-lite"/>
    </source>
</evidence>
<organism evidence="2">
    <name type="scientific">marine sediment metagenome</name>
    <dbReference type="NCBI Taxonomy" id="412755"/>
    <lineage>
        <taxon>unclassified sequences</taxon>
        <taxon>metagenomes</taxon>
        <taxon>ecological metagenomes</taxon>
    </lineage>
</organism>
<name>X0UZA0_9ZZZZ</name>
<reference evidence="2" key="1">
    <citation type="journal article" date="2014" name="Front. Microbiol.">
        <title>High frequency of phylogenetically diverse reductive dehalogenase-homologous genes in deep subseafloor sedimentary metagenomes.</title>
        <authorList>
            <person name="Kawai M."/>
            <person name="Futagami T."/>
            <person name="Toyoda A."/>
            <person name="Takaki Y."/>
            <person name="Nishi S."/>
            <person name="Hori S."/>
            <person name="Arai W."/>
            <person name="Tsubouchi T."/>
            <person name="Morono Y."/>
            <person name="Uchiyama I."/>
            <person name="Ito T."/>
            <person name="Fujiyama A."/>
            <person name="Inagaki F."/>
            <person name="Takami H."/>
        </authorList>
    </citation>
    <scope>NUCLEOTIDE SEQUENCE</scope>
    <source>
        <strain evidence="2">Expedition CK06-06</strain>
    </source>
</reference>
<feature type="region of interest" description="Disordered" evidence="1">
    <location>
        <begin position="1"/>
        <end position="39"/>
    </location>
</feature>
<protein>
    <submittedName>
        <fullName evidence="2">Uncharacterized protein</fullName>
    </submittedName>
</protein>
<dbReference type="AlphaFoldDB" id="X0UZA0"/>
<feature type="non-terminal residue" evidence="2">
    <location>
        <position position="1"/>
    </location>
</feature>
<evidence type="ECO:0000313" key="2">
    <source>
        <dbReference type="EMBL" id="GAF93750.1"/>
    </source>
</evidence>